<proteinExistence type="predicted"/>
<gene>
    <name evidence="1" type="ORF">MML48_1g00273</name>
</gene>
<name>A0ACB9TVD6_HOLOL</name>
<evidence type="ECO:0000313" key="2">
    <source>
        <dbReference type="Proteomes" id="UP001056778"/>
    </source>
</evidence>
<accession>A0ACB9TVD6</accession>
<dbReference type="EMBL" id="CM043015">
    <property type="protein sequence ID" value="KAI4470727.1"/>
    <property type="molecule type" value="Genomic_DNA"/>
</dbReference>
<organism evidence="1 2">
    <name type="scientific">Holotrichia oblita</name>
    <name type="common">Chafer beetle</name>
    <dbReference type="NCBI Taxonomy" id="644536"/>
    <lineage>
        <taxon>Eukaryota</taxon>
        <taxon>Metazoa</taxon>
        <taxon>Ecdysozoa</taxon>
        <taxon>Arthropoda</taxon>
        <taxon>Hexapoda</taxon>
        <taxon>Insecta</taxon>
        <taxon>Pterygota</taxon>
        <taxon>Neoptera</taxon>
        <taxon>Endopterygota</taxon>
        <taxon>Coleoptera</taxon>
        <taxon>Polyphaga</taxon>
        <taxon>Scarabaeiformia</taxon>
        <taxon>Scarabaeidae</taxon>
        <taxon>Melolonthinae</taxon>
        <taxon>Holotrichia</taxon>
    </lineage>
</organism>
<dbReference type="Proteomes" id="UP001056778">
    <property type="component" value="Chromosome 1"/>
</dbReference>
<reference evidence="1" key="1">
    <citation type="submission" date="2022-04" db="EMBL/GenBank/DDBJ databases">
        <title>Chromosome-scale genome assembly of Holotrichia oblita Faldermann.</title>
        <authorList>
            <person name="Rongchong L."/>
        </authorList>
    </citation>
    <scope>NUCLEOTIDE SEQUENCE</scope>
    <source>
        <strain evidence="1">81SQS9</strain>
    </source>
</reference>
<protein>
    <submittedName>
        <fullName evidence="1">Carnitine o-acyltransferase</fullName>
    </submittedName>
</protein>
<evidence type="ECO:0000313" key="1">
    <source>
        <dbReference type="EMBL" id="KAI4470727.1"/>
    </source>
</evidence>
<sequence>MAEAHQAVAFPFVITNDRWNVNVDREVLKLVWRSGLRSWKRQLARFMVCIIFIQCRAKVKKLLYLFEKIASKMILEQSVIEGVDFIRSEDIQEDSTEHDKDLNVSTNEIDYKNKINFLEGYIAQVEGEIQTKFSIYIGTDKQSETEPSNTPNRIITGEKSNEKLHKTQQVKQIIILHAATSKAAENCSQKGAIPVVDRQPNIRADIQNPTDNADSKNKRKQLKNTIEGTKDGGNIMYTRSKMHWIFVSRFRNDFDNDNMEQMVWNEFGNEVKCSIEKITKESYLTKEKDVLFHIFMIPKLILIFLFAFHYFRTDSKWKFVDGAIVALFIWLSVVYLIRYTLKLLFMYKGWMYEARGKSISTKTKAWIALVRILSSFNKPKLFSLQGSLPKLPLPSLRSTIERYMQSVRPLKDYENYERIKNMSESFEKGIGPKLQRYLILKSWWSTNYVADWWEEYVYLRARSPLIINSNFYGMDALVRHPTKSQAARAASVINGFFMFKRLIERQELKPLLIQNAIPLCSSQYERAFNTTRIPGLETDQIVHWKDSNHVAIYYRGRYYKVIVKTNKILNAREIQDQCMYVIRQIQQIIDDPYEPLPAEAKLGALTASNRTEWAQIRRSFFNTGVNRNSLDAIEKAAFFVSLDDVPYMSNPEIPEELDAYGKLLLHGNGYNRWFDKSITLCVSSNGKTGVNCEHSW</sequence>
<keyword evidence="2" id="KW-1185">Reference proteome</keyword>
<comment type="caution">
    <text evidence="1">The sequence shown here is derived from an EMBL/GenBank/DDBJ whole genome shotgun (WGS) entry which is preliminary data.</text>
</comment>